<accession>A0A8H7RE33</accession>
<feature type="transmembrane region" description="Helical" evidence="2">
    <location>
        <begin position="442"/>
        <end position="461"/>
    </location>
</feature>
<protein>
    <recommendedName>
        <fullName evidence="5">Transmembrane protein</fullName>
    </recommendedName>
</protein>
<feature type="transmembrane region" description="Helical" evidence="2">
    <location>
        <begin position="83"/>
        <end position="107"/>
    </location>
</feature>
<evidence type="ECO:0000313" key="4">
    <source>
        <dbReference type="Proteomes" id="UP000603453"/>
    </source>
</evidence>
<gene>
    <name evidence="3" type="ORF">INT47_008314</name>
</gene>
<organism evidence="3 4">
    <name type="scientific">Mucor saturninus</name>
    <dbReference type="NCBI Taxonomy" id="64648"/>
    <lineage>
        <taxon>Eukaryota</taxon>
        <taxon>Fungi</taxon>
        <taxon>Fungi incertae sedis</taxon>
        <taxon>Mucoromycota</taxon>
        <taxon>Mucoromycotina</taxon>
        <taxon>Mucoromycetes</taxon>
        <taxon>Mucorales</taxon>
        <taxon>Mucorineae</taxon>
        <taxon>Mucoraceae</taxon>
        <taxon>Mucor</taxon>
    </lineage>
</organism>
<evidence type="ECO:0008006" key="5">
    <source>
        <dbReference type="Google" id="ProtNLM"/>
    </source>
</evidence>
<evidence type="ECO:0000256" key="2">
    <source>
        <dbReference type="SAM" id="Phobius"/>
    </source>
</evidence>
<name>A0A8H7RE33_9FUNG</name>
<keyword evidence="2" id="KW-0812">Transmembrane</keyword>
<proteinExistence type="predicted"/>
<feature type="region of interest" description="Disordered" evidence="1">
    <location>
        <begin position="13"/>
        <end position="33"/>
    </location>
</feature>
<evidence type="ECO:0000313" key="3">
    <source>
        <dbReference type="EMBL" id="KAG2209471.1"/>
    </source>
</evidence>
<feature type="compositionally biased region" description="Basic and acidic residues" evidence="1">
    <location>
        <begin position="13"/>
        <end position="30"/>
    </location>
</feature>
<feature type="transmembrane region" description="Helical" evidence="2">
    <location>
        <begin position="145"/>
        <end position="174"/>
    </location>
</feature>
<reference evidence="3" key="1">
    <citation type="submission" date="2020-12" db="EMBL/GenBank/DDBJ databases">
        <title>Metabolic potential, ecology and presence of endohyphal bacteria is reflected in genomic diversity of Mucoromycotina.</title>
        <authorList>
            <person name="Muszewska A."/>
            <person name="Okrasinska A."/>
            <person name="Steczkiewicz K."/>
            <person name="Drgas O."/>
            <person name="Orlowska M."/>
            <person name="Perlinska-Lenart U."/>
            <person name="Aleksandrzak-Piekarczyk T."/>
            <person name="Szatraj K."/>
            <person name="Zielenkiewicz U."/>
            <person name="Pilsyk S."/>
            <person name="Malc E."/>
            <person name="Mieczkowski P."/>
            <person name="Kruszewska J.S."/>
            <person name="Biernat P."/>
            <person name="Pawlowska J."/>
        </authorList>
    </citation>
    <scope>NUCLEOTIDE SEQUENCE</scope>
    <source>
        <strain evidence="3">WA0000017839</strain>
    </source>
</reference>
<dbReference type="AlphaFoldDB" id="A0A8H7RE33"/>
<keyword evidence="4" id="KW-1185">Reference proteome</keyword>
<keyword evidence="2" id="KW-0472">Membrane</keyword>
<sequence>MEKNDMLINELKLEKRETQNTDQETQHSEQETITSSGYISRSDFITWTLIASIGIIFCFLHAYQEYLYKWTASTTEGAQSNRAKVVVSVMSTIIGGCGAAVMMKALVGITYTVMKYRGVGFCQLVTVIGGHLPSHIPLLTAGDGWATIVLILAVVCVSVASKQLAVVSMSVCYISSRSTFQSFTPNFTTCHGVTSSKTMEGVRIGMSLNIYNSLINRNTSHTNEFYDRGIPATLRGTSRFDRILPFTDVSCGSPFNSSNPAYSNVVPFITNNNSTWKTIVTISLNDEISTSKLVNNTNIPVHSWMNCSITSGYASALSLCNNTYCYTERTSDITPYTSSGYGLPAVLVSTLGLLASTSEDYRNPVMTWLMGGELTDTYFQNALIPAKSIDLIKDRIQTLTTVATRVLCDYNNDEAPQNTTPITSHYKNAGYFQYRVMWKWPFYFYAGFIFVSWTISMWTLWVTPESRIMSVEWLLSQYLSRDYLSYMSGRELARAHVGSVFQVLDTSPDSCVGSIVISKTLRYNKIKEEKVVQKRQYQ</sequence>
<feature type="transmembrane region" description="Helical" evidence="2">
    <location>
        <begin position="44"/>
        <end position="63"/>
    </location>
</feature>
<dbReference type="Proteomes" id="UP000603453">
    <property type="component" value="Unassembled WGS sequence"/>
</dbReference>
<dbReference type="OrthoDB" id="2241805at2759"/>
<evidence type="ECO:0000256" key="1">
    <source>
        <dbReference type="SAM" id="MobiDB-lite"/>
    </source>
</evidence>
<keyword evidence="2" id="KW-1133">Transmembrane helix</keyword>
<dbReference type="EMBL" id="JAEPRD010000015">
    <property type="protein sequence ID" value="KAG2209471.1"/>
    <property type="molecule type" value="Genomic_DNA"/>
</dbReference>
<comment type="caution">
    <text evidence="3">The sequence shown here is derived from an EMBL/GenBank/DDBJ whole genome shotgun (WGS) entry which is preliminary data.</text>
</comment>